<comment type="caution">
    <text evidence="3">The sequence shown here is derived from an EMBL/GenBank/DDBJ whole genome shotgun (WGS) entry which is preliminary data.</text>
</comment>
<organism evidence="3 4">
    <name type="scientific">Tanacetum coccineum</name>
    <dbReference type="NCBI Taxonomy" id="301880"/>
    <lineage>
        <taxon>Eukaryota</taxon>
        <taxon>Viridiplantae</taxon>
        <taxon>Streptophyta</taxon>
        <taxon>Embryophyta</taxon>
        <taxon>Tracheophyta</taxon>
        <taxon>Spermatophyta</taxon>
        <taxon>Magnoliopsida</taxon>
        <taxon>eudicotyledons</taxon>
        <taxon>Gunneridae</taxon>
        <taxon>Pentapetalae</taxon>
        <taxon>asterids</taxon>
        <taxon>campanulids</taxon>
        <taxon>Asterales</taxon>
        <taxon>Asteraceae</taxon>
        <taxon>Asteroideae</taxon>
        <taxon>Anthemideae</taxon>
        <taxon>Anthemidinae</taxon>
        <taxon>Tanacetum</taxon>
    </lineage>
</organism>
<reference evidence="3" key="1">
    <citation type="journal article" date="2022" name="Int. J. Mol. Sci.">
        <title>Draft Genome of Tanacetum Coccineum: Genomic Comparison of Closely Related Tanacetum-Family Plants.</title>
        <authorList>
            <person name="Yamashiro T."/>
            <person name="Shiraishi A."/>
            <person name="Nakayama K."/>
            <person name="Satake H."/>
        </authorList>
    </citation>
    <scope>NUCLEOTIDE SEQUENCE</scope>
</reference>
<keyword evidence="4" id="KW-1185">Reference proteome</keyword>
<gene>
    <name evidence="3" type="ORF">Tco_0678567</name>
</gene>
<keyword evidence="3" id="KW-0808">Transferase</keyword>
<dbReference type="Pfam" id="PF03732">
    <property type="entry name" value="Retrotrans_gag"/>
    <property type="match status" value="1"/>
</dbReference>
<dbReference type="InterPro" id="IPR005162">
    <property type="entry name" value="Retrotrans_gag_dom"/>
</dbReference>
<name>A0ABQ4XFG3_9ASTR</name>
<reference evidence="3" key="2">
    <citation type="submission" date="2022-01" db="EMBL/GenBank/DDBJ databases">
        <authorList>
            <person name="Yamashiro T."/>
            <person name="Shiraishi A."/>
            <person name="Satake H."/>
            <person name="Nakayama K."/>
        </authorList>
    </citation>
    <scope>NUCLEOTIDE SEQUENCE</scope>
</reference>
<evidence type="ECO:0000256" key="1">
    <source>
        <dbReference type="SAM" id="MobiDB-lite"/>
    </source>
</evidence>
<feature type="region of interest" description="Disordered" evidence="1">
    <location>
        <begin position="174"/>
        <end position="229"/>
    </location>
</feature>
<keyword evidence="3" id="KW-0548">Nucleotidyltransferase</keyword>
<dbReference type="EMBL" id="BQNB010009471">
    <property type="protein sequence ID" value="GJS64003.1"/>
    <property type="molecule type" value="Genomic_DNA"/>
</dbReference>
<accession>A0ABQ4XFG3</accession>
<dbReference type="Proteomes" id="UP001151760">
    <property type="component" value="Unassembled WGS sequence"/>
</dbReference>
<evidence type="ECO:0000259" key="2">
    <source>
        <dbReference type="Pfam" id="PF03732"/>
    </source>
</evidence>
<evidence type="ECO:0000313" key="4">
    <source>
        <dbReference type="Proteomes" id="UP001151760"/>
    </source>
</evidence>
<feature type="compositionally biased region" description="Gly residues" evidence="1">
    <location>
        <begin position="192"/>
        <end position="220"/>
    </location>
</feature>
<proteinExistence type="predicted"/>
<sequence length="382" mass="42308">MCGIDARSVLAFTFSSFSIEICKRCRSRAATVTSSIYATRALVPSRADLLPPSKRFRDFIPPKDSVEEDIDKNVLEDIEADATAVKVAVNRDVVTGVDAGIDIEVDVRVNVEDEVEDKVESSDRGTMEVGVDLVAEIDFLDGMLIPDNVERLEQVEEDLQDVYKHEALAASEANSTANALEAKSQSQNGNDGDNGNGGNGNGGDGNGGDRNGGDGNGGNGNLNENNRGARPVDRECTYQDFIKCQPLNFKGMEGVVGLIRWFEKMETVFHINNCLEKYQVKYATCTLLNSALTWCNSHKRTIGADAVFAMSWRELMKLIAEVYSPRTEIQKMESELWNLIMKNNDLAAYTQRFQELTMMCTKMVPKEEDRVEKFIGCLPDNI</sequence>
<feature type="compositionally biased region" description="Polar residues" evidence="1">
    <location>
        <begin position="174"/>
        <end position="187"/>
    </location>
</feature>
<evidence type="ECO:0000313" key="3">
    <source>
        <dbReference type="EMBL" id="GJS64003.1"/>
    </source>
</evidence>
<dbReference type="GO" id="GO:0003964">
    <property type="term" value="F:RNA-directed DNA polymerase activity"/>
    <property type="evidence" value="ECO:0007669"/>
    <property type="project" value="UniProtKB-KW"/>
</dbReference>
<keyword evidence="3" id="KW-0695">RNA-directed DNA polymerase</keyword>
<protein>
    <submittedName>
        <fullName evidence="3">Reverse transcriptase domain-containing protein</fullName>
    </submittedName>
</protein>
<feature type="domain" description="Retrotransposon gag" evidence="2">
    <location>
        <begin position="281"/>
        <end position="378"/>
    </location>
</feature>